<dbReference type="PANTHER" id="PTHR34192:SF10">
    <property type="entry name" value="PLASTOCYANIN MAJOR ISOFORM, CHLOROPLASTIC-RELATED"/>
    <property type="match status" value="1"/>
</dbReference>
<dbReference type="GO" id="GO:0016020">
    <property type="term" value="C:membrane"/>
    <property type="evidence" value="ECO:0007669"/>
    <property type="project" value="UniProtKB-SubCell"/>
</dbReference>
<keyword evidence="4" id="KW-0249">Electron transport</keyword>
<accession>A0ABD5X1Z0</accession>
<dbReference type="PROSITE" id="PS51257">
    <property type="entry name" value="PROKAR_LIPOPROTEIN"/>
    <property type="match status" value="1"/>
</dbReference>
<dbReference type="CDD" id="cd04220">
    <property type="entry name" value="Halocyanin"/>
    <property type="match status" value="1"/>
</dbReference>
<dbReference type="Pfam" id="PF00127">
    <property type="entry name" value="Copper-bind"/>
    <property type="match status" value="1"/>
</dbReference>
<dbReference type="Gene3D" id="2.60.40.420">
    <property type="entry name" value="Cupredoxins - blue copper proteins"/>
    <property type="match status" value="1"/>
</dbReference>
<comment type="subcellular location">
    <subcellularLocation>
        <location evidence="1">Membrane</location>
    </subcellularLocation>
</comment>
<evidence type="ECO:0000313" key="11">
    <source>
        <dbReference type="Proteomes" id="UP001596414"/>
    </source>
</evidence>
<dbReference type="Proteomes" id="UP001596414">
    <property type="component" value="Unassembled WGS sequence"/>
</dbReference>
<proteinExistence type="predicted"/>
<keyword evidence="3" id="KW-0479">Metal-binding</keyword>
<keyword evidence="5" id="KW-0186">Copper</keyword>
<feature type="domain" description="DUF5059" evidence="9">
    <location>
        <begin position="84"/>
        <end position="699"/>
    </location>
</feature>
<dbReference type="InterPro" id="IPR008972">
    <property type="entry name" value="Cupredoxin"/>
</dbReference>
<evidence type="ECO:0000259" key="9">
    <source>
        <dbReference type="Pfam" id="PF16502"/>
    </source>
</evidence>
<sequence>MEQTRRNWLRSTGAVLTSVALAGCSSSDDGDDGESDEPTKAETETKTETPGDEESGDMDNDQDEEETEDSSSEQQELAAVDIGVVSEWNAIRTRLRDAVILGHAEEYAAGVGVVGNIFERFETASGEYNAHEMLEETSKEHYEGFEEGLGKLSEQLEAENLEGTHEAMHTADKHLRQAQASLTNKPTVGRLSMLVMATHVEDAAMLLQVGDYDDAEHELSKIGDKFEEAFYDAIAAEDQEAADTFVEAMDRAAENAASNPETATEAAHEAFNAATRGMHAITDDRLAGAGHMAALQARGWDGTALARLEGVSASYAHAAALNNYRVHARDAELLYEEGESEAAVSLVEHAFERFETARAHDALEEANHDAYEAFEGGLDSLATGIQEGDDDAVSNAAGTVEEAIRTGITALTGEDQTALLEAGYIKARLEDAHERYQLGSTQRATEIAQNVFADFEADAGGFHETLEETDEELYNAFEHEHLEGFIEASQNGDDEAVTSHITGVRESLLSFETALGSEATVSGVESSYITARLRDAVVLDHLGSTERAQEVATTAFQHFEAGAGGFHEAIEEADHETYESFEESVTTLQDSLGGDSSTEALGTATDNAVGAIYSIVMATSGGSNSASFVSDVFAHFENATAHDMLEEADQEAYESFERSLDAYVGALEAGEGAQKAATQYADASLKAQFAVAGASDDAPVEAHDGDSGTDDEGGNEDEKETELKGGPNVVEGVPDDADHIVDMTAVAFEPEEVTISQGDTVAWTHAGGEAHSVTAYESEIPTDADYWASGDFASESAARDGWENGKGAVQSGEAYVKTFETTGTHEYLCIPHEAAGMVGSVIVEK</sequence>
<keyword evidence="2" id="KW-0813">Transport</keyword>
<feature type="compositionally biased region" description="Acidic residues" evidence="7">
    <location>
        <begin position="707"/>
        <end position="720"/>
    </location>
</feature>
<dbReference type="Pfam" id="PF16502">
    <property type="entry name" value="DUF5059"/>
    <property type="match status" value="1"/>
</dbReference>
<gene>
    <name evidence="10" type="ORF">ACFQJ7_03325</name>
</gene>
<reference evidence="10 11" key="1">
    <citation type="journal article" date="2014" name="Int. J. Syst. Evol. Microbiol.">
        <title>Complete genome sequence of Corynebacterium casei LMG S-19264T (=DSM 44701T), isolated from a smear-ripened cheese.</title>
        <authorList>
            <consortium name="US DOE Joint Genome Institute (JGI-PGF)"/>
            <person name="Walter F."/>
            <person name="Albersmeier A."/>
            <person name="Kalinowski J."/>
            <person name="Ruckert C."/>
        </authorList>
    </citation>
    <scope>NUCLEOTIDE SEQUENCE [LARGE SCALE GENOMIC DNA]</scope>
    <source>
        <strain evidence="10 11">CGMCC 4.7215</strain>
    </source>
</reference>
<organism evidence="10 11">
    <name type="scientific">Halovenus rubra</name>
    <dbReference type="NCBI Taxonomy" id="869890"/>
    <lineage>
        <taxon>Archaea</taxon>
        <taxon>Methanobacteriati</taxon>
        <taxon>Methanobacteriota</taxon>
        <taxon>Stenosarchaea group</taxon>
        <taxon>Halobacteria</taxon>
        <taxon>Halobacteriales</taxon>
        <taxon>Haloarculaceae</taxon>
        <taxon>Halovenus</taxon>
    </lineage>
</organism>
<feature type="compositionally biased region" description="Basic and acidic residues" evidence="7">
    <location>
        <begin position="37"/>
        <end position="49"/>
    </location>
</feature>
<dbReference type="SUPFAM" id="SSF49503">
    <property type="entry name" value="Cupredoxins"/>
    <property type="match status" value="1"/>
</dbReference>
<evidence type="ECO:0000313" key="10">
    <source>
        <dbReference type="EMBL" id="MFC7125071.1"/>
    </source>
</evidence>
<feature type="region of interest" description="Disordered" evidence="7">
    <location>
        <begin position="694"/>
        <end position="731"/>
    </location>
</feature>
<dbReference type="GO" id="GO:0046872">
    <property type="term" value="F:metal ion binding"/>
    <property type="evidence" value="ECO:0007669"/>
    <property type="project" value="UniProtKB-KW"/>
</dbReference>
<dbReference type="InterPro" id="IPR032445">
    <property type="entry name" value="DUF5059"/>
</dbReference>
<evidence type="ECO:0000256" key="5">
    <source>
        <dbReference type="ARBA" id="ARBA00023008"/>
    </source>
</evidence>
<feature type="domain" description="Blue (type 1) copper" evidence="8">
    <location>
        <begin position="741"/>
        <end position="844"/>
    </location>
</feature>
<dbReference type="EMBL" id="JBHSZQ010000003">
    <property type="protein sequence ID" value="MFC7125071.1"/>
    <property type="molecule type" value="Genomic_DNA"/>
</dbReference>
<feature type="region of interest" description="Disordered" evidence="7">
    <location>
        <begin position="21"/>
        <end position="76"/>
    </location>
</feature>
<dbReference type="AlphaFoldDB" id="A0ABD5X1Z0"/>
<feature type="compositionally biased region" description="Acidic residues" evidence="7">
    <location>
        <begin position="50"/>
        <end position="71"/>
    </location>
</feature>
<protein>
    <submittedName>
        <fullName evidence="10">DUF5059 domain-containing protein</fullName>
    </submittedName>
</protein>
<evidence type="ECO:0000256" key="7">
    <source>
        <dbReference type="SAM" id="MobiDB-lite"/>
    </source>
</evidence>
<keyword evidence="6" id="KW-0472">Membrane</keyword>
<comment type="caution">
    <text evidence="10">The sequence shown here is derived from an EMBL/GenBank/DDBJ whole genome shotgun (WGS) entry which is preliminary data.</text>
</comment>
<name>A0ABD5X1Z0_9EURY</name>
<evidence type="ECO:0000256" key="6">
    <source>
        <dbReference type="ARBA" id="ARBA00023136"/>
    </source>
</evidence>
<dbReference type="PANTHER" id="PTHR34192">
    <property type="entry name" value="PLASTOCYANIN MAJOR ISOFORM, CHLOROPLASTIC-RELATED"/>
    <property type="match status" value="1"/>
</dbReference>
<evidence type="ECO:0000256" key="2">
    <source>
        <dbReference type="ARBA" id="ARBA00022448"/>
    </source>
</evidence>
<evidence type="ECO:0000256" key="4">
    <source>
        <dbReference type="ARBA" id="ARBA00022982"/>
    </source>
</evidence>
<dbReference type="RefSeq" id="WP_267638786.1">
    <property type="nucleotide sequence ID" value="NZ_JAODIY010000041.1"/>
</dbReference>
<evidence type="ECO:0000256" key="3">
    <source>
        <dbReference type="ARBA" id="ARBA00022723"/>
    </source>
</evidence>
<dbReference type="InterPro" id="IPR000923">
    <property type="entry name" value="BlueCu_1"/>
</dbReference>
<evidence type="ECO:0000259" key="8">
    <source>
        <dbReference type="Pfam" id="PF00127"/>
    </source>
</evidence>
<evidence type="ECO:0000256" key="1">
    <source>
        <dbReference type="ARBA" id="ARBA00004370"/>
    </source>
</evidence>